<keyword evidence="11" id="KW-1185">Reference proteome</keyword>
<dbReference type="PANTHER" id="PTHR43271">
    <property type="entry name" value="BLL2771 PROTEIN"/>
    <property type="match status" value="1"/>
</dbReference>
<comment type="caution">
    <text evidence="10">The sequence shown here is derived from an EMBL/GenBank/DDBJ whole genome shotgun (WGS) entry which is preliminary data.</text>
</comment>
<keyword evidence="6 8" id="KW-1133">Transmembrane helix</keyword>
<keyword evidence="3" id="KW-0813">Transport</keyword>
<keyword evidence="5 8" id="KW-0812">Transmembrane</keyword>
<evidence type="ECO:0000256" key="3">
    <source>
        <dbReference type="ARBA" id="ARBA00022448"/>
    </source>
</evidence>
<feature type="transmembrane region" description="Helical" evidence="8">
    <location>
        <begin position="121"/>
        <end position="143"/>
    </location>
</feature>
<evidence type="ECO:0000256" key="2">
    <source>
        <dbReference type="ARBA" id="ARBA00008335"/>
    </source>
</evidence>
<feature type="transmembrane region" description="Helical" evidence="8">
    <location>
        <begin position="40"/>
        <end position="60"/>
    </location>
</feature>
<feature type="transmembrane region" description="Helical" evidence="8">
    <location>
        <begin position="272"/>
        <end position="289"/>
    </location>
</feature>
<evidence type="ECO:0000256" key="8">
    <source>
        <dbReference type="SAM" id="Phobius"/>
    </source>
</evidence>
<evidence type="ECO:0000256" key="7">
    <source>
        <dbReference type="ARBA" id="ARBA00023136"/>
    </source>
</evidence>
<keyword evidence="4" id="KW-1003">Cell membrane</keyword>
<sequence length="398" mass="39740">MTIGVAAAGTASFALLYAPQPVLAQLAADYGLQPGGASLAVGVATGALALAVLPMALLAGFVGRRRLIVVSICVSVAIGLLLPLAPSYSVLLAMRALQGAAIAGLAGIGAALLADRLGRAGVAAAVGAMIAGNTLGGMLGRLLSGLSVDSLGWRGALAVVAGFSLICVVVTIIALPAAPAADAAVEPHGRRPSVWAGMRAAMRHPELGVQYAVAFLAMGAFVALYNVVGFRLTGAPFDLSPGLASLVFLTYALGAVSSAVTGVLTRRAGRRRVLIGALFVTAAGTALTVPDALPLVVAGFGVLTIGFFAAHAVANGWTAAAASREARGQASGLYTTCYYLGSSLGGTAGSVVFGVAGWSWLVGAVMLWLILAAVMAGWWGRSRPAAGTEPVTIRVNAL</sequence>
<evidence type="ECO:0000313" key="11">
    <source>
        <dbReference type="Proteomes" id="UP000460435"/>
    </source>
</evidence>
<comment type="subcellular location">
    <subcellularLocation>
        <location evidence="1">Cell membrane</location>
        <topology evidence="1">Multi-pass membrane protein</topology>
    </subcellularLocation>
</comment>
<dbReference type="EMBL" id="WLZY01000003">
    <property type="protein sequence ID" value="NDL57634.1"/>
    <property type="molecule type" value="Genomic_DNA"/>
</dbReference>
<keyword evidence="7 8" id="KW-0472">Membrane</keyword>
<reference evidence="10 11" key="1">
    <citation type="submission" date="2019-11" db="EMBL/GenBank/DDBJ databases">
        <authorList>
            <person name="Li X.-J."/>
            <person name="Feng X.-M."/>
        </authorList>
    </citation>
    <scope>NUCLEOTIDE SEQUENCE [LARGE SCALE GENOMIC DNA]</scope>
    <source>
        <strain evidence="10 11">XMNu-373</strain>
    </source>
</reference>
<evidence type="ECO:0000259" key="9">
    <source>
        <dbReference type="PROSITE" id="PS50850"/>
    </source>
</evidence>
<organism evidence="10 11">
    <name type="scientific">Phytoactinopolyspora mesophila</name>
    <dbReference type="NCBI Taxonomy" id="2650750"/>
    <lineage>
        <taxon>Bacteria</taxon>
        <taxon>Bacillati</taxon>
        <taxon>Actinomycetota</taxon>
        <taxon>Actinomycetes</taxon>
        <taxon>Jiangellales</taxon>
        <taxon>Jiangellaceae</taxon>
        <taxon>Phytoactinopolyspora</taxon>
    </lineage>
</organism>
<dbReference type="GO" id="GO:0005886">
    <property type="term" value="C:plasma membrane"/>
    <property type="evidence" value="ECO:0007669"/>
    <property type="project" value="UniProtKB-SubCell"/>
</dbReference>
<dbReference type="CDD" id="cd17324">
    <property type="entry name" value="MFS_NepI_like"/>
    <property type="match status" value="1"/>
</dbReference>
<name>A0A7K3M2V7_9ACTN</name>
<dbReference type="InterPro" id="IPR036259">
    <property type="entry name" value="MFS_trans_sf"/>
</dbReference>
<protein>
    <submittedName>
        <fullName evidence="10">MFS transporter</fullName>
    </submittedName>
</protein>
<dbReference type="AlphaFoldDB" id="A0A7K3M2V7"/>
<evidence type="ECO:0000256" key="5">
    <source>
        <dbReference type="ARBA" id="ARBA00022692"/>
    </source>
</evidence>
<dbReference type="PANTHER" id="PTHR43271:SF1">
    <property type="entry name" value="INNER MEMBRANE TRANSPORT PROTEIN YNFM"/>
    <property type="match status" value="1"/>
</dbReference>
<dbReference type="RefSeq" id="WP_162450527.1">
    <property type="nucleotide sequence ID" value="NZ_WLZY01000003.1"/>
</dbReference>
<evidence type="ECO:0000256" key="6">
    <source>
        <dbReference type="ARBA" id="ARBA00022989"/>
    </source>
</evidence>
<dbReference type="Gene3D" id="1.20.1250.20">
    <property type="entry name" value="MFS general substrate transporter like domains"/>
    <property type="match status" value="1"/>
</dbReference>
<feature type="domain" description="Major facilitator superfamily (MFS) profile" evidence="9">
    <location>
        <begin position="1"/>
        <end position="381"/>
    </location>
</feature>
<dbReference type="SUPFAM" id="SSF103473">
    <property type="entry name" value="MFS general substrate transporter"/>
    <property type="match status" value="1"/>
</dbReference>
<comment type="similarity">
    <text evidence="2">Belongs to the major facilitator superfamily.</text>
</comment>
<feature type="transmembrane region" description="Helical" evidence="8">
    <location>
        <begin position="208"/>
        <end position="228"/>
    </location>
</feature>
<dbReference type="Proteomes" id="UP000460435">
    <property type="component" value="Unassembled WGS sequence"/>
</dbReference>
<evidence type="ECO:0000256" key="1">
    <source>
        <dbReference type="ARBA" id="ARBA00004651"/>
    </source>
</evidence>
<feature type="transmembrane region" description="Helical" evidence="8">
    <location>
        <begin position="67"/>
        <end position="86"/>
    </location>
</feature>
<gene>
    <name evidence="10" type="ORF">F7O44_11170</name>
</gene>
<dbReference type="Pfam" id="PF07690">
    <property type="entry name" value="MFS_1"/>
    <property type="match status" value="2"/>
</dbReference>
<dbReference type="PROSITE" id="PS50850">
    <property type="entry name" value="MFS"/>
    <property type="match status" value="1"/>
</dbReference>
<dbReference type="InterPro" id="IPR020846">
    <property type="entry name" value="MFS_dom"/>
</dbReference>
<feature type="transmembrane region" description="Helical" evidence="8">
    <location>
        <begin position="295"/>
        <end position="320"/>
    </location>
</feature>
<evidence type="ECO:0000256" key="4">
    <source>
        <dbReference type="ARBA" id="ARBA00022475"/>
    </source>
</evidence>
<feature type="transmembrane region" description="Helical" evidence="8">
    <location>
        <begin position="92"/>
        <end position="114"/>
    </location>
</feature>
<evidence type="ECO:0000313" key="10">
    <source>
        <dbReference type="EMBL" id="NDL57634.1"/>
    </source>
</evidence>
<feature type="transmembrane region" description="Helical" evidence="8">
    <location>
        <begin position="243"/>
        <end position="265"/>
    </location>
</feature>
<proteinExistence type="inferred from homology"/>
<feature type="transmembrane region" description="Helical" evidence="8">
    <location>
        <begin position="332"/>
        <end position="352"/>
    </location>
</feature>
<dbReference type="InterPro" id="IPR011701">
    <property type="entry name" value="MFS"/>
</dbReference>
<feature type="transmembrane region" description="Helical" evidence="8">
    <location>
        <begin position="358"/>
        <end position="379"/>
    </location>
</feature>
<accession>A0A7K3M2V7</accession>
<feature type="transmembrane region" description="Helical" evidence="8">
    <location>
        <begin position="155"/>
        <end position="181"/>
    </location>
</feature>
<dbReference type="GO" id="GO:0022857">
    <property type="term" value="F:transmembrane transporter activity"/>
    <property type="evidence" value="ECO:0007669"/>
    <property type="project" value="InterPro"/>
</dbReference>